<feature type="domain" description="Asl1-like glycosyl hydrolase catalytic" evidence="2">
    <location>
        <begin position="58"/>
        <end position="285"/>
    </location>
</feature>
<evidence type="ECO:0000313" key="3">
    <source>
        <dbReference type="EMBL" id="KIW22044.1"/>
    </source>
</evidence>
<dbReference type="InterPro" id="IPR053183">
    <property type="entry name" value="ASL1"/>
</dbReference>
<dbReference type="PANTHER" id="PTHR34154:SF10">
    <property type="entry name" value="ASL1-LIKE GLYCOSYL HYDROLASE CATALYTIC DOMAIN-CONTAINING PROTEIN"/>
    <property type="match status" value="1"/>
</dbReference>
<name>A0A0D2CEU1_9EURO</name>
<feature type="region of interest" description="Disordered" evidence="1">
    <location>
        <begin position="34"/>
        <end position="55"/>
    </location>
</feature>
<dbReference type="VEuPathDB" id="FungiDB:PV07_12562"/>
<proteinExistence type="predicted"/>
<dbReference type="InterPro" id="IPR017853">
    <property type="entry name" value="GH"/>
</dbReference>
<gene>
    <name evidence="3" type="ORF">PV07_12562</name>
</gene>
<dbReference type="Gene3D" id="3.20.20.80">
    <property type="entry name" value="Glycosidases"/>
    <property type="match status" value="1"/>
</dbReference>
<dbReference type="OrthoDB" id="43654at2759"/>
<evidence type="ECO:0000313" key="4">
    <source>
        <dbReference type="Proteomes" id="UP000054466"/>
    </source>
</evidence>
<dbReference type="RefSeq" id="XP_016242260.1">
    <property type="nucleotide sequence ID" value="XM_016400098.1"/>
</dbReference>
<keyword evidence="4" id="KW-1185">Reference proteome</keyword>
<dbReference type="Pfam" id="PF11790">
    <property type="entry name" value="Glyco_hydro_cc"/>
    <property type="match status" value="1"/>
</dbReference>
<dbReference type="SUPFAM" id="SSF51445">
    <property type="entry name" value="(Trans)glycosidases"/>
    <property type="match status" value="1"/>
</dbReference>
<evidence type="ECO:0000259" key="2">
    <source>
        <dbReference type="Pfam" id="PF11790"/>
    </source>
</evidence>
<dbReference type="Proteomes" id="UP000054466">
    <property type="component" value="Unassembled WGS sequence"/>
</dbReference>
<dbReference type="GO" id="GO:0071966">
    <property type="term" value="P:fungal-type cell wall polysaccharide metabolic process"/>
    <property type="evidence" value="ECO:0007669"/>
    <property type="project" value="TreeGrafter"/>
</dbReference>
<organism evidence="3 4">
    <name type="scientific">Cladophialophora immunda</name>
    <dbReference type="NCBI Taxonomy" id="569365"/>
    <lineage>
        <taxon>Eukaryota</taxon>
        <taxon>Fungi</taxon>
        <taxon>Dikarya</taxon>
        <taxon>Ascomycota</taxon>
        <taxon>Pezizomycotina</taxon>
        <taxon>Eurotiomycetes</taxon>
        <taxon>Chaetothyriomycetidae</taxon>
        <taxon>Chaetothyriales</taxon>
        <taxon>Herpotrichiellaceae</taxon>
        <taxon>Cladophialophora</taxon>
    </lineage>
</organism>
<accession>A0A0D2CEU1</accession>
<dbReference type="PANTHER" id="PTHR34154">
    <property type="entry name" value="ALKALI-SENSITIVE LINKAGE PROTEIN 1"/>
    <property type="match status" value="1"/>
</dbReference>
<evidence type="ECO:0000256" key="1">
    <source>
        <dbReference type="SAM" id="MobiDB-lite"/>
    </source>
</evidence>
<dbReference type="EMBL" id="KN847054">
    <property type="protein sequence ID" value="KIW22044.1"/>
    <property type="molecule type" value="Genomic_DNA"/>
</dbReference>
<protein>
    <recommendedName>
        <fullName evidence="2">Asl1-like glycosyl hydrolase catalytic domain-containing protein</fullName>
    </recommendedName>
</protein>
<reference evidence="3 4" key="1">
    <citation type="submission" date="2015-01" db="EMBL/GenBank/DDBJ databases">
        <title>The Genome Sequence of Cladophialophora immunda CBS83496.</title>
        <authorList>
            <consortium name="The Broad Institute Genomics Platform"/>
            <person name="Cuomo C."/>
            <person name="de Hoog S."/>
            <person name="Gorbushina A."/>
            <person name="Stielow B."/>
            <person name="Teixiera M."/>
            <person name="Abouelleil A."/>
            <person name="Chapman S.B."/>
            <person name="Priest M."/>
            <person name="Young S.K."/>
            <person name="Wortman J."/>
            <person name="Nusbaum C."/>
            <person name="Birren B."/>
        </authorList>
    </citation>
    <scope>NUCLEOTIDE SEQUENCE [LARGE SCALE GENOMIC DNA]</scope>
    <source>
        <strain evidence="3 4">CBS 83496</strain>
    </source>
</reference>
<dbReference type="STRING" id="569365.A0A0D2CEU1"/>
<dbReference type="GeneID" id="27351756"/>
<dbReference type="AlphaFoldDB" id="A0A0D2CEU1"/>
<sequence>MAFGPPPPLEVTSGVSLGLSTSVASVTASMTASMTSNSVESNTASSSSGGLSAEGKKGLAYNDASLTDAFDGRGMTWAYNWAASPGGQLVAGVEFVPMLWGLVRLDTWSSSVNSAIASGAKHALGFNEPDDTNQANLTAAMAASYHIQYMNPLAGQVSIGSPAVTNGDGLDPPQGVHWLQAFFTACAGKCEVDFVAFHWYGSVSDIAGFQQHVEDVTLAAAAANVTKLWLTEFGANGTDADVASFLTQAVNFLDSTTQVERYAYFMCSDGILVNGGTISSPIGEAYVG</sequence>
<feature type="compositionally biased region" description="Low complexity" evidence="1">
    <location>
        <begin position="34"/>
        <end position="53"/>
    </location>
</feature>
<dbReference type="InterPro" id="IPR024655">
    <property type="entry name" value="Asl1_glyco_hydro_catalytic"/>
</dbReference>
<dbReference type="GO" id="GO:0009277">
    <property type="term" value="C:fungal-type cell wall"/>
    <property type="evidence" value="ECO:0007669"/>
    <property type="project" value="TreeGrafter"/>
</dbReference>
<dbReference type="HOGENOM" id="CLU_040908_4_0_1"/>